<dbReference type="FunFam" id="3.40.50.300:FF:000720">
    <property type="entry name" value="Guanine nucleotide-binding protein G(k) subunit alpha"/>
    <property type="match status" value="1"/>
</dbReference>
<dbReference type="PANTHER" id="PTHR11036">
    <property type="entry name" value="SEMAPHORIN"/>
    <property type="match status" value="1"/>
</dbReference>
<keyword evidence="10" id="KW-0342">GTP-binding</keyword>
<dbReference type="InterPro" id="IPR027417">
    <property type="entry name" value="P-loop_NTPase"/>
</dbReference>
<dbReference type="Gene3D" id="2.130.10.10">
    <property type="entry name" value="YVTN repeat-like/Quinoprotein amine dehydrogenase"/>
    <property type="match status" value="2"/>
</dbReference>
<evidence type="ECO:0000259" key="17">
    <source>
        <dbReference type="PROSITE" id="PS51004"/>
    </source>
</evidence>
<proteinExistence type="inferred from homology"/>
<keyword evidence="12" id="KW-0325">Glycoprotein</keyword>
<evidence type="ECO:0000256" key="15">
    <source>
        <dbReference type="PROSITE-ProRule" id="PRU00352"/>
    </source>
</evidence>
<comment type="similarity">
    <text evidence="2">Belongs to the semaphorin family.</text>
</comment>
<evidence type="ECO:0000256" key="6">
    <source>
        <dbReference type="ARBA" id="ARBA00022729"/>
    </source>
</evidence>
<dbReference type="GO" id="GO:0030335">
    <property type="term" value="P:positive regulation of cell migration"/>
    <property type="evidence" value="ECO:0007669"/>
    <property type="project" value="TreeGrafter"/>
</dbReference>
<keyword evidence="4" id="KW-0217">Developmental protein</keyword>
<dbReference type="FunFam" id="2.60.40.10:FF:000030">
    <property type="entry name" value="Semaphorin 3F like"/>
    <property type="match status" value="1"/>
</dbReference>
<keyword evidence="13" id="KW-0807">Transducer</keyword>
<keyword evidence="9" id="KW-0524">Neurogenesis</keyword>
<keyword evidence="6" id="KW-0732">Signal</keyword>
<evidence type="ECO:0000313" key="18">
    <source>
        <dbReference type="EMBL" id="RXM36673.1"/>
    </source>
</evidence>
<evidence type="ECO:0000256" key="9">
    <source>
        <dbReference type="ARBA" id="ARBA00022902"/>
    </source>
</evidence>
<evidence type="ECO:0000313" key="19">
    <source>
        <dbReference type="Proteomes" id="UP000289886"/>
    </source>
</evidence>
<evidence type="ECO:0000256" key="7">
    <source>
        <dbReference type="ARBA" id="ARBA00022741"/>
    </source>
</evidence>
<dbReference type="GO" id="GO:0005615">
    <property type="term" value="C:extracellular space"/>
    <property type="evidence" value="ECO:0007669"/>
    <property type="project" value="TreeGrafter"/>
</dbReference>
<dbReference type="GO" id="GO:0005525">
    <property type="term" value="F:GTP binding"/>
    <property type="evidence" value="ECO:0007669"/>
    <property type="project" value="UniProtKB-KW"/>
</dbReference>
<keyword evidence="7" id="KW-0547">Nucleotide-binding</keyword>
<dbReference type="InterPro" id="IPR013783">
    <property type="entry name" value="Ig-like_fold"/>
</dbReference>
<dbReference type="Gene3D" id="3.40.50.300">
    <property type="entry name" value="P-loop containing nucleotide triphosphate hydrolases"/>
    <property type="match status" value="1"/>
</dbReference>
<evidence type="ECO:0000256" key="13">
    <source>
        <dbReference type="ARBA" id="ARBA00023224"/>
    </source>
</evidence>
<dbReference type="InterPro" id="IPR036179">
    <property type="entry name" value="Ig-like_dom_sf"/>
</dbReference>
<dbReference type="EMBL" id="SCEB01214195">
    <property type="protein sequence ID" value="RXM36673.1"/>
    <property type="molecule type" value="Genomic_DNA"/>
</dbReference>
<dbReference type="Proteomes" id="UP000289886">
    <property type="component" value="Unassembled WGS sequence"/>
</dbReference>
<dbReference type="Gene3D" id="2.60.40.10">
    <property type="entry name" value="Immunoglobulins"/>
    <property type="match status" value="1"/>
</dbReference>
<evidence type="ECO:0000256" key="14">
    <source>
        <dbReference type="ARBA" id="ARBA00023319"/>
    </source>
</evidence>
<keyword evidence="14" id="KW-0393">Immunoglobulin domain</keyword>
<comment type="caution">
    <text evidence="15">Lacks conserved residue(s) required for the propagation of feature annotation.</text>
</comment>
<comment type="caution">
    <text evidence="18">The sequence shown here is derived from an EMBL/GenBank/DDBJ whole genome shotgun (WGS) entry which is preliminary data.</text>
</comment>
<keyword evidence="8" id="KW-0221">Differentiation</keyword>
<dbReference type="SUPFAM" id="SSF48726">
    <property type="entry name" value="Immunoglobulin"/>
    <property type="match status" value="1"/>
</dbReference>
<dbReference type="InterPro" id="IPR001627">
    <property type="entry name" value="Semap_dom"/>
</dbReference>
<dbReference type="InterPro" id="IPR027231">
    <property type="entry name" value="Semaphorin"/>
</dbReference>
<evidence type="ECO:0000259" key="16">
    <source>
        <dbReference type="PROSITE" id="PS50835"/>
    </source>
</evidence>
<evidence type="ECO:0000256" key="12">
    <source>
        <dbReference type="ARBA" id="ARBA00023180"/>
    </source>
</evidence>
<dbReference type="GO" id="GO:0045499">
    <property type="term" value="F:chemorepellent activity"/>
    <property type="evidence" value="ECO:0007669"/>
    <property type="project" value="TreeGrafter"/>
</dbReference>
<evidence type="ECO:0000256" key="5">
    <source>
        <dbReference type="ARBA" id="ARBA00022525"/>
    </source>
</evidence>
<keyword evidence="5" id="KW-0964">Secreted</keyword>
<dbReference type="PROSITE" id="PS50835">
    <property type="entry name" value="IG_LIKE"/>
    <property type="match status" value="1"/>
</dbReference>
<dbReference type="InterPro" id="IPR036352">
    <property type="entry name" value="Semap_dom_sf"/>
</dbReference>
<comment type="subcellular location">
    <subcellularLocation>
        <location evidence="1">Secreted</location>
    </subcellularLocation>
</comment>
<keyword evidence="19" id="KW-1185">Reference proteome</keyword>
<dbReference type="GO" id="GO:0030215">
    <property type="term" value="F:semaphorin receptor binding"/>
    <property type="evidence" value="ECO:0007669"/>
    <property type="project" value="InterPro"/>
</dbReference>
<reference evidence="18 19" key="1">
    <citation type="submission" date="2019-01" db="EMBL/GenBank/DDBJ databases">
        <title>Draft Genome and Complete Hox-Cluster Characterization of the Sterlet Sturgeon (Acipenser ruthenus).</title>
        <authorList>
            <person name="Wei Q."/>
        </authorList>
    </citation>
    <scope>NUCLEOTIDE SEQUENCE [LARGE SCALE GENOMIC DNA]</scope>
    <source>
        <strain evidence="18">WHYD16114868_AA</strain>
        <tissue evidence="18">Blood</tissue>
    </source>
</reference>
<dbReference type="GO" id="GO:0001755">
    <property type="term" value="P:neural crest cell migration"/>
    <property type="evidence" value="ECO:0007669"/>
    <property type="project" value="TreeGrafter"/>
</dbReference>
<dbReference type="GO" id="GO:0007411">
    <property type="term" value="P:axon guidance"/>
    <property type="evidence" value="ECO:0007669"/>
    <property type="project" value="TreeGrafter"/>
</dbReference>
<dbReference type="InterPro" id="IPR003599">
    <property type="entry name" value="Ig_sub"/>
</dbReference>
<keyword evidence="11" id="KW-1015">Disulfide bond</keyword>
<dbReference type="PROSITE" id="PS51004">
    <property type="entry name" value="SEMA"/>
    <property type="match status" value="1"/>
</dbReference>
<dbReference type="CDD" id="cd05871">
    <property type="entry name" value="Ig_Sema3"/>
    <property type="match status" value="1"/>
</dbReference>
<feature type="domain" description="Sema" evidence="17">
    <location>
        <begin position="39"/>
        <end position="488"/>
    </location>
</feature>
<sequence>MPHMVSEWDALKRGPNFKMADGPEMVQLQFYKENSEKKALSLQYCPYLYELQATQTSQHHSVSQYPMDYRILQMDEDQDRIYVGSKDHILSLNINNITQESLTVFWPASSSKIEECKMAGKDPTYGCGNFVRVIQPYNRTHLFICGSGAFSPVCTYINRGRRSEEKVFFIDSKTESGKGRCSFNPKVNTVSVMIKPIFIDAQLIPDGSDPNDAKLYFFFRERLTDNNGNTKHIHAMVARICPNDIGGQRSLVNKWTTFLKARLVCSVMDDDGTETYFDELEDIFLMETEKPKNLLVYGIFTSSSSVFKGSAVCVYNMADILTVFNGPFAHKDGPNHQWIPFQERIPYPRPGTCPGGAFTPNILTTKDFPDDVVTFIRNHPMMYNPIYPMYKRPIVLRTHADYKYTKIAVDQVNAADGRYHILFLGTDRGTVQKVIVLPSNRSKNEALILEELEVFKNHAPVTSMKISSKKKKVLLRYLCTDVISTVQLVLTVAWPETLTVHGMADLAPDSTPLEKAYRNAAEMDQYGVRNNTAFLECSPKSPQATVKWLIQKQNDRRKEVKLNERILSTEHGLLFRSVQDTDQGLYYCLATENSFKQTVAKINLKVLSSELVSSLTDKRSPWSWASSVSGMQLNPKDFMGMFSHTEMQAINHYCKENSQRGQPSNQKLGEDLTKLKPLIDGRKSPNTFQHAANYIKNQYLELDRKKDVKEIYSHINSVTDTQNVKFVFDAVTDIIIIENLKDRGLF</sequence>
<dbReference type="SMART" id="SM00409">
    <property type="entry name" value="IG"/>
    <property type="match status" value="1"/>
</dbReference>
<dbReference type="InterPro" id="IPR007110">
    <property type="entry name" value="Ig-like_dom"/>
</dbReference>
<evidence type="ECO:0000256" key="10">
    <source>
        <dbReference type="ARBA" id="ARBA00023134"/>
    </source>
</evidence>
<protein>
    <recommendedName>
        <fullName evidence="3">Semaphorin-3C</fullName>
    </recommendedName>
</protein>
<feature type="domain" description="Ig-like" evidence="16">
    <location>
        <begin position="508"/>
        <end position="600"/>
    </location>
</feature>
<accession>A0A444UNE1</accession>
<dbReference type="GO" id="GO:0005886">
    <property type="term" value="C:plasma membrane"/>
    <property type="evidence" value="ECO:0007669"/>
    <property type="project" value="TreeGrafter"/>
</dbReference>
<evidence type="ECO:0000256" key="3">
    <source>
        <dbReference type="ARBA" id="ARBA00020372"/>
    </source>
</evidence>
<evidence type="ECO:0000256" key="4">
    <source>
        <dbReference type="ARBA" id="ARBA00022473"/>
    </source>
</evidence>
<dbReference type="GO" id="GO:0071526">
    <property type="term" value="P:semaphorin-plexin signaling pathway"/>
    <property type="evidence" value="ECO:0007669"/>
    <property type="project" value="TreeGrafter"/>
</dbReference>
<evidence type="ECO:0000256" key="1">
    <source>
        <dbReference type="ARBA" id="ARBA00004613"/>
    </source>
</evidence>
<dbReference type="Pfam" id="PF01403">
    <property type="entry name" value="Sema"/>
    <property type="match status" value="1"/>
</dbReference>
<evidence type="ECO:0000256" key="11">
    <source>
        <dbReference type="ARBA" id="ARBA00023157"/>
    </source>
</evidence>
<evidence type="ECO:0000256" key="8">
    <source>
        <dbReference type="ARBA" id="ARBA00022782"/>
    </source>
</evidence>
<evidence type="ECO:0000256" key="2">
    <source>
        <dbReference type="ARBA" id="ARBA00009492"/>
    </source>
</evidence>
<organism evidence="18 19">
    <name type="scientific">Acipenser ruthenus</name>
    <name type="common">Sterlet sturgeon</name>
    <dbReference type="NCBI Taxonomy" id="7906"/>
    <lineage>
        <taxon>Eukaryota</taxon>
        <taxon>Metazoa</taxon>
        <taxon>Chordata</taxon>
        <taxon>Craniata</taxon>
        <taxon>Vertebrata</taxon>
        <taxon>Euteleostomi</taxon>
        <taxon>Actinopterygii</taxon>
        <taxon>Chondrostei</taxon>
        <taxon>Acipenseriformes</taxon>
        <taxon>Acipenseridae</taxon>
        <taxon>Acipenser</taxon>
    </lineage>
</organism>
<dbReference type="InterPro" id="IPR015943">
    <property type="entry name" value="WD40/YVTN_repeat-like_dom_sf"/>
</dbReference>
<gene>
    <name evidence="18" type="ORF">EOD39_3403</name>
</gene>
<dbReference type="SMART" id="SM00630">
    <property type="entry name" value="Sema"/>
    <property type="match status" value="1"/>
</dbReference>
<dbReference type="SUPFAM" id="SSF101912">
    <property type="entry name" value="Sema domain"/>
    <property type="match status" value="1"/>
</dbReference>
<dbReference type="PANTHER" id="PTHR11036:SF25">
    <property type="entry name" value="SEMAPHORIN-3C"/>
    <property type="match status" value="1"/>
</dbReference>
<name>A0A444UNE1_ACIRT</name>
<dbReference type="AlphaFoldDB" id="A0A444UNE1"/>